<keyword evidence="4 10" id="KW-0809">Transit peptide</keyword>
<evidence type="ECO:0000256" key="6">
    <source>
        <dbReference type="ARBA" id="ARBA00023054"/>
    </source>
</evidence>
<evidence type="ECO:0000313" key="14">
    <source>
        <dbReference type="Proteomes" id="UP000789570"/>
    </source>
</evidence>
<feature type="region of interest" description="Disordered" evidence="12">
    <location>
        <begin position="1"/>
        <end position="37"/>
    </location>
</feature>
<sequence>MKINTLPQQNNDKKTSTERSTINTLKENTSPSTASSLLSTFQNSGTISPVKKQSLIERIINTIKIQDSQHLLNSASQVLNEFTGYSAVERLKEKVIQQEQEFVTTRQRLASAKLAYEEAVTKRSTTQREINDLLQRKHQWSNDDVVRFTELYRNEHLNEQAENFAKVEFRKWEKQVEKEYSDLTRSIMMRYHEEQVWSDKIRSASTYGTIALMTLNVILFICVQSIFEPHKRQKLADKFEELLIKKSDEDEKKFEIKIFRPLYQRFEQLDKMINVGKQNVSEVEIETKENDIIPPSSESTLQEVEPSRKEIILTRSELDKIVILSTLIGAGVGWLLCFIFSERFNR</sequence>
<keyword evidence="2 10" id="KW-0812">Transmembrane</keyword>
<keyword evidence="6 11" id="KW-0175">Coiled coil</keyword>
<dbReference type="AlphaFoldDB" id="A0A9N8VAQ5"/>
<keyword evidence="8 10" id="KW-0472">Membrane</keyword>
<keyword evidence="7 10" id="KW-0496">Mitochondrion</keyword>
<reference evidence="13" key="1">
    <citation type="submission" date="2021-06" db="EMBL/GenBank/DDBJ databases">
        <authorList>
            <person name="Kallberg Y."/>
            <person name="Tangrot J."/>
            <person name="Rosling A."/>
        </authorList>
    </citation>
    <scope>NUCLEOTIDE SEQUENCE</scope>
    <source>
        <strain evidence="13">UK204</strain>
    </source>
</reference>
<evidence type="ECO:0000256" key="12">
    <source>
        <dbReference type="SAM" id="MobiDB-lite"/>
    </source>
</evidence>
<feature type="coiled-coil region" evidence="11">
    <location>
        <begin position="88"/>
        <end position="136"/>
    </location>
</feature>
<evidence type="ECO:0000313" key="13">
    <source>
        <dbReference type="EMBL" id="CAG8444510.1"/>
    </source>
</evidence>
<comment type="subunit">
    <text evidence="10">Homooligomer.</text>
</comment>
<dbReference type="OrthoDB" id="5595506at2759"/>
<comment type="caution">
    <text evidence="13">The sequence shown here is derived from an EMBL/GenBank/DDBJ whole genome shotgun (WGS) entry which is preliminary data.</text>
</comment>
<dbReference type="EMBL" id="CAJVPQ010000086">
    <property type="protein sequence ID" value="CAG8444510.1"/>
    <property type="molecule type" value="Genomic_DNA"/>
</dbReference>
<accession>A0A9N8VAQ5</accession>
<comment type="similarity">
    <text evidence="1 10">Belongs to the SHE9 family.</text>
</comment>
<evidence type="ECO:0000256" key="10">
    <source>
        <dbReference type="RuleBase" id="RU364128"/>
    </source>
</evidence>
<dbReference type="PANTHER" id="PTHR31961">
    <property type="entry name" value="SENSITIVE TO HIGH EXPRESSION PROTEIN 9, MITOCHONDRIAL"/>
    <property type="match status" value="1"/>
</dbReference>
<comment type="function">
    <text evidence="9">Required for the maintenance of the structure of the mitochondrial inner membrane. Involved in mitochondrial morphology. Causes growth arrest when highly overexpressed.</text>
</comment>
<feature type="compositionally biased region" description="Polar residues" evidence="12">
    <location>
        <begin position="18"/>
        <end position="28"/>
    </location>
</feature>
<evidence type="ECO:0000256" key="2">
    <source>
        <dbReference type="ARBA" id="ARBA00022692"/>
    </source>
</evidence>
<dbReference type="PANTHER" id="PTHR31961:SF3">
    <property type="entry name" value="SENSITIVE TO HIGH EXPRESSION PROTEIN 9, MITOCHONDRIAL"/>
    <property type="match status" value="1"/>
</dbReference>
<dbReference type="GO" id="GO:0005743">
    <property type="term" value="C:mitochondrial inner membrane"/>
    <property type="evidence" value="ECO:0007669"/>
    <property type="project" value="UniProtKB-SubCell"/>
</dbReference>
<organism evidence="13 14">
    <name type="scientific">Funneliformis caledonium</name>
    <dbReference type="NCBI Taxonomy" id="1117310"/>
    <lineage>
        <taxon>Eukaryota</taxon>
        <taxon>Fungi</taxon>
        <taxon>Fungi incertae sedis</taxon>
        <taxon>Mucoromycota</taxon>
        <taxon>Glomeromycotina</taxon>
        <taxon>Glomeromycetes</taxon>
        <taxon>Glomerales</taxon>
        <taxon>Glomeraceae</taxon>
        <taxon>Funneliformis</taxon>
    </lineage>
</organism>
<comment type="subcellular location">
    <subcellularLocation>
        <location evidence="10">Mitochondrion inner membrane</location>
        <topology evidence="10">Multi-pass membrane protein</topology>
    </subcellularLocation>
</comment>
<name>A0A9N8VAQ5_9GLOM</name>
<evidence type="ECO:0000256" key="7">
    <source>
        <dbReference type="ARBA" id="ARBA00023128"/>
    </source>
</evidence>
<keyword evidence="14" id="KW-1185">Reference proteome</keyword>
<dbReference type="Pfam" id="PF05546">
    <property type="entry name" value="She9_MDM33"/>
    <property type="match status" value="1"/>
</dbReference>
<keyword evidence="3 10" id="KW-0999">Mitochondrion inner membrane</keyword>
<dbReference type="GO" id="GO:0007007">
    <property type="term" value="P:inner mitochondrial membrane organization"/>
    <property type="evidence" value="ECO:0007669"/>
    <property type="project" value="TreeGrafter"/>
</dbReference>
<dbReference type="Proteomes" id="UP000789570">
    <property type="component" value="Unassembled WGS sequence"/>
</dbReference>
<gene>
    <name evidence="13" type="ORF">FCALED_LOCUS796</name>
</gene>
<evidence type="ECO:0000256" key="11">
    <source>
        <dbReference type="SAM" id="Coils"/>
    </source>
</evidence>
<evidence type="ECO:0000256" key="5">
    <source>
        <dbReference type="ARBA" id="ARBA00022989"/>
    </source>
</evidence>
<feature type="transmembrane region" description="Helical" evidence="10">
    <location>
        <begin position="321"/>
        <end position="341"/>
    </location>
</feature>
<feature type="compositionally biased region" description="Polar residues" evidence="12">
    <location>
        <begin position="1"/>
        <end position="10"/>
    </location>
</feature>
<evidence type="ECO:0000256" key="8">
    <source>
        <dbReference type="ARBA" id="ARBA00023136"/>
    </source>
</evidence>
<evidence type="ECO:0000256" key="9">
    <source>
        <dbReference type="ARBA" id="ARBA00024807"/>
    </source>
</evidence>
<evidence type="ECO:0000256" key="1">
    <source>
        <dbReference type="ARBA" id="ARBA00007472"/>
    </source>
</evidence>
<proteinExistence type="inferred from homology"/>
<feature type="transmembrane region" description="Helical" evidence="10">
    <location>
        <begin position="207"/>
        <end position="227"/>
    </location>
</feature>
<dbReference type="InterPro" id="IPR008839">
    <property type="entry name" value="MDM33_fungi"/>
</dbReference>
<evidence type="ECO:0000256" key="3">
    <source>
        <dbReference type="ARBA" id="ARBA00022792"/>
    </source>
</evidence>
<keyword evidence="5 10" id="KW-1133">Transmembrane helix</keyword>
<protein>
    <recommendedName>
        <fullName evidence="10">Sensitive to high expression protein 9, mitochondrial</fullName>
    </recommendedName>
</protein>
<evidence type="ECO:0000256" key="4">
    <source>
        <dbReference type="ARBA" id="ARBA00022946"/>
    </source>
</evidence>